<accession>A0A0G0UWG0</accession>
<dbReference type="AlphaFoldDB" id="A0A0G0UWG0"/>
<dbReference type="Proteomes" id="UP000034293">
    <property type="component" value="Unassembled WGS sequence"/>
</dbReference>
<proteinExistence type="predicted"/>
<organism evidence="1 2">
    <name type="scientific">Candidatus Woesebacteria bacterium GW2011_GWA1_40_43</name>
    <dbReference type="NCBI Taxonomy" id="1618553"/>
    <lineage>
        <taxon>Bacteria</taxon>
        <taxon>Candidatus Woeseibacteriota</taxon>
    </lineage>
</organism>
<evidence type="ECO:0008006" key="3">
    <source>
        <dbReference type="Google" id="ProtNLM"/>
    </source>
</evidence>
<sequence>MEDVATIEDFGILFQRVVGYALGFAGIVLFVLLVVGGFKFITSGGDPKAVEGARKTLTSAIAGLIIILLSYLILLLITNITGVDVTNFNIVLP</sequence>
<dbReference type="InterPro" id="IPR043993">
    <property type="entry name" value="T4SS_pilin"/>
</dbReference>
<evidence type="ECO:0000313" key="2">
    <source>
        <dbReference type="Proteomes" id="UP000034293"/>
    </source>
</evidence>
<dbReference type="EMBL" id="LBZA01000014">
    <property type="protein sequence ID" value="KKR64010.1"/>
    <property type="molecule type" value="Genomic_DNA"/>
</dbReference>
<protein>
    <recommendedName>
        <fullName evidence="3">Integral membrane protein</fullName>
    </recommendedName>
</protein>
<gene>
    <name evidence="1" type="ORF">UU02_C0014G0012</name>
</gene>
<evidence type="ECO:0000313" key="1">
    <source>
        <dbReference type="EMBL" id="KKR64010.1"/>
    </source>
</evidence>
<name>A0A0G0UWG0_9BACT</name>
<dbReference type="Pfam" id="PF18895">
    <property type="entry name" value="T4SS_pilin"/>
    <property type="match status" value="1"/>
</dbReference>
<comment type="caution">
    <text evidence="1">The sequence shown here is derived from an EMBL/GenBank/DDBJ whole genome shotgun (WGS) entry which is preliminary data.</text>
</comment>
<reference evidence="1 2" key="1">
    <citation type="journal article" date="2015" name="Nature">
        <title>rRNA introns, odd ribosomes, and small enigmatic genomes across a large radiation of phyla.</title>
        <authorList>
            <person name="Brown C.T."/>
            <person name="Hug L.A."/>
            <person name="Thomas B.C."/>
            <person name="Sharon I."/>
            <person name="Castelle C.J."/>
            <person name="Singh A."/>
            <person name="Wilkins M.J."/>
            <person name="Williams K.H."/>
            <person name="Banfield J.F."/>
        </authorList>
    </citation>
    <scope>NUCLEOTIDE SEQUENCE [LARGE SCALE GENOMIC DNA]</scope>
</reference>